<dbReference type="GO" id="GO:0006751">
    <property type="term" value="P:glutathione catabolic process"/>
    <property type="evidence" value="ECO:0007669"/>
    <property type="project" value="InterPro"/>
</dbReference>
<feature type="binding site" evidence="2">
    <location>
        <position position="143"/>
    </location>
    <ligand>
        <name>L-glutamate</name>
        <dbReference type="ChEBI" id="CHEBI:29985"/>
    </ligand>
</feature>
<dbReference type="FunFam" id="1.10.246.130:FF:000002">
    <property type="entry name" value="glutathione hydrolase 1 proenzyme"/>
    <property type="match status" value="1"/>
</dbReference>
<dbReference type="Proteomes" id="UP000225706">
    <property type="component" value="Unassembled WGS sequence"/>
</dbReference>
<comment type="caution">
    <text evidence="4">The sequence shown here is derived from an EMBL/GenBank/DDBJ whole genome shotgun (WGS) entry which is preliminary data.</text>
</comment>
<feature type="active site" description="Nucleophile" evidence="1">
    <location>
        <position position="420"/>
    </location>
</feature>
<accession>A0A2B4S0B3</accession>
<evidence type="ECO:0000256" key="1">
    <source>
        <dbReference type="PIRSR" id="PIRSR600101-1"/>
    </source>
</evidence>
<protein>
    <submittedName>
        <fullName evidence="4">Gamma-glutamyltranspeptidase 1</fullName>
    </submittedName>
</protein>
<dbReference type="PRINTS" id="PR01210">
    <property type="entry name" value="GGTRANSPTASE"/>
</dbReference>
<dbReference type="Gene3D" id="1.10.246.130">
    <property type="match status" value="1"/>
</dbReference>
<keyword evidence="3" id="KW-0472">Membrane</keyword>
<dbReference type="InterPro" id="IPR043137">
    <property type="entry name" value="GGT_ssub_C"/>
</dbReference>
<evidence type="ECO:0000313" key="5">
    <source>
        <dbReference type="Proteomes" id="UP000225706"/>
    </source>
</evidence>
<dbReference type="OrthoDB" id="1081007at2759"/>
<feature type="binding site" evidence="2">
    <location>
        <begin position="438"/>
        <end position="440"/>
    </location>
    <ligand>
        <name>L-glutamate</name>
        <dbReference type="ChEBI" id="CHEBI:29985"/>
    </ligand>
</feature>
<evidence type="ECO:0000256" key="2">
    <source>
        <dbReference type="PIRSR" id="PIRSR600101-2"/>
    </source>
</evidence>
<dbReference type="Pfam" id="PF01019">
    <property type="entry name" value="G_glu_transpept"/>
    <property type="match status" value="1"/>
</dbReference>
<dbReference type="AlphaFoldDB" id="A0A2B4S0B3"/>
<evidence type="ECO:0000313" key="4">
    <source>
        <dbReference type="EMBL" id="PFX22479.1"/>
    </source>
</evidence>
<reference evidence="5" key="1">
    <citation type="journal article" date="2017" name="bioRxiv">
        <title>Comparative analysis of the genomes of Stylophora pistillata and Acropora digitifera provides evidence for extensive differences between species of corals.</title>
        <authorList>
            <person name="Voolstra C.R."/>
            <person name="Li Y."/>
            <person name="Liew Y.J."/>
            <person name="Baumgarten S."/>
            <person name="Zoccola D."/>
            <person name="Flot J.-F."/>
            <person name="Tambutte S."/>
            <person name="Allemand D."/>
            <person name="Aranda M."/>
        </authorList>
    </citation>
    <scope>NUCLEOTIDE SEQUENCE [LARGE SCALE GENOMIC DNA]</scope>
</reference>
<keyword evidence="5" id="KW-1185">Reference proteome</keyword>
<dbReference type="InterPro" id="IPR029055">
    <property type="entry name" value="Ntn_hydrolases_N"/>
</dbReference>
<organism evidence="4 5">
    <name type="scientific">Stylophora pistillata</name>
    <name type="common">Smooth cauliflower coral</name>
    <dbReference type="NCBI Taxonomy" id="50429"/>
    <lineage>
        <taxon>Eukaryota</taxon>
        <taxon>Metazoa</taxon>
        <taxon>Cnidaria</taxon>
        <taxon>Anthozoa</taxon>
        <taxon>Hexacorallia</taxon>
        <taxon>Scleractinia</taxon>
        <taxon>Astrocoeniina</taxon>
        <taxon>Pocilloporidae</taxon>
        <taxon>Stylophora</taxon>
    </lineage>
</organism>
<dbReference type="GO" id="GO:0036374">
    <property type="term" value="F:glutathione hydrolase activity"/>
    <property type="evidence" value="ECO:0007669"/>
    <property type="project" value="InterPro"/>
</dbReference>
<dbReference type="NCBIfam" id="TIGR00066">
    <property type="entry name" value="g_glut_trans"/>
    <property type="match status" value="1"/>
</dbReference>
<dbReference type="STRING" id="50429.A0A2B4S0B3"/>
<keyword evidence="3" id="KW-1133">Transmembrane helix</keyword>
<evidence type="ECO:0000256" key="3">
    <source>
        <dbReference type="SAM" id="Phobius"/>
    </source>
</evidence>
<feature type="binding site" evidence="2">
    <location>
        <begin position="490"/>
        <end position="491"/>
    </location>
    <ligand>
        <name>L-glutamate</name>
        <dbReference type="ChEBI" id="CHEBI:29985"/>
    </ligand>
</feature>
<name>A0A2B4S0B3_STYPI</name>
<keyword evidence="3" id="KW-0812">Transmembrane</keyword>
<dbReference type="InterPro" id="IPR043138">
    <property type="entry name" value="GGT_lsub"/>
</dbReference>
<dbReference type="PANTHER" id="PTHR11686:SF9">
    <property type="entry name" value="RE13973P"/>
    <property type="match status" value="1"/>
</dbReference>
<dbReference type="InterPro" id="IPR000101">
    <property type="entry name" value="GGT_peptidase"/>
</dbReference>
<gene>
    <name evidence="4" type="primary">Ggt1</name>
    <name evidence="4" type="ORF">AWC38_SpisGene12988</name>
</gene>
<dbReference type="Gene3D" id="3.60.20.40">
    <property type="match status" value="1"/>
</dbReference>
<feature type="transmembrane region" description="Helical" evidence="3">
    <location>
        <begin position="21"/>
        <end position="45"/>
    </location>
</feature>
<dbReference type="PANTHER" id="PTHR11686">
    <property type="entry name" value="GAMMA GLUTAMYL TRANSPEPTIDASE"/>
    <property type="match status" value="1"/>
</dbReference>
<dbReference type="FunFam" id="3.60.20.40:FF:000009">
    <property type="entry name" value="Predicted protein"/>
    <property type="match status" value="1"/>
</dbReference>
<sequence>MEEGLHKESLSGNQSERRRRLNGIICITITFVLLVLFALIFIIAWTTYKVEEPIPTNPLIPLPPTGPPGADGPYKHAVVASDAGPCSEIGRDILNKNGSAMDASIAALFCIGVYNMHSAGIGGGGFLVVYNKSNGSVEVIDFREEAPGKANRSMYVGGTISSREGPTGSGVPGEVKGFYEGWKKYGKLSWKELVQPSIDMARKGFPFGYAAYKAAVRSSVKPLLEKDPGMRELLFNKNGELKKLGETLYMPKLAKTLERIRDKPDDFYNGKLAEEIVKDVKEGGGIFTLNDLKSYRAKFKTPIKGTLGEYNWYSTPPPGSGAVLSLILNILKGYKMKPSDREGTKNSVLTYHRIVEAFKFAYAYRALLGDQDFANVTQVLKEMTNETFAESLRQKIQDDRTFTNYTYYGDFYQKSKDQGTSHLSVIAENGDAVSATTTINLYYGSKYRSTRTGIIYNNEMDDFSTPGEVNAFGVLPSESNMIAPGKRPQSSTTPSIFVDKSGVARLVLGASGGTKITTAVSLVTMNYLWFNRTLPQAVIDPRLHHQLLPMYIRIDKDYPMPPQIQEGLKKLGHEVEPKSGYAVVQVVARNKDGTLTGKSDPRKSAWAAGY</sequence>
<dbReference type="EMBL" id="LSMT01000238">
    <property type="protein sequence ID" value="PFX22479.1"/>
    <property type="molecule type" value="Genomic_DNA"/>
</dbReference>
<feature type="binding site" evidence="2">
    <location>
        <position position="462"/>
    </location>
    <ligand>
        <name>L-glutamate</name>
        <dbReference type="ChEBI" id="CHEBI:29985"/>
    </ligand>
</feature>
<proteinExistence type="predicted"/>
<feature type="binding site" evidence="2">
    <location>
        <position position="513"/>
    </location>
    <ligand>
        <name>L-glutamate</name>
        <dbReference type="ChEBI" id="CHEBI:29985"/>
    </ligand>
</feature>
<dbReference type="GO" id="GO:0005886">
    <property type="term" value="C:plasma membrane"/>
    <property type="evidence" value="ECO:0007669"/>
    <property type="project" value="TreeGrafter"/>
</dbReference>
<dbReference type="SUPFAM" id="SSF56235">
    <property type="entry name" value="N-terminal nucleophile aminohydrolases (Ntn hydrolases)"/>
    <property type="match status" value="1"/>
</dbReference>